<dbReference type="AlphaFoldDB" id="A0AAE0FFQ0"/>
<sequence length="208" mass="22381">MQHQSSAPPPPDMPGRMRPQKRVTAQEPAVESEDDAAKGPSAAAPSAGVVPPLPLAEVLSTQMGTGLTQPGSHPRDPNKSSASIPVVSDGELTAMRKALAAAERHMETEVRRSAELAGDMRAMVEEGKRVLASKAEKRVRKEKENLAKLVAGRAGLETLRDSVLSMKDRQLHDLKARRDKLKVAIKELNELSGSETSEIATRKEGQSQ</sequence>
<evidence type="ECO:0000256" key="2">
    <source>
        <dbReference type="SAM" id="MobiDB-lite"/>
    </source>
</evidence>
<feature type="compositionally biased region" description="Polar residues" evidence="2">
    <location>
        <begin position="59"/>
        <end position="71"/>
    </location>
</feature>
<comment type="caution">
    <text evidence="3">The sequence shown here is derived from an EMBL/GenBank/DDBJ whole genome shotgun (WGS) entry which is preliminary data.</text>
</comment>
<protein>
    <submittedName>
        <fullName evidence="3">Uncharacterized protein</fullName>
    </submittedName>
</protein>
<evidence type="ECO:0000313" key="4">
    <source>
        <dbReference type="Proteomes" id="UP001190700"/>
    </source>
</evidence>
<dbReference type="EMBL" id="LGRX02019457">
    <property type="protein sequence ID" value="KAK3258538.1"/>
    <property type="molecule type" value="Genomic_DNA"/>
</dbReference>
<proteinExistence type="predicted"/>
<feature type="compositionally biased region" description="Low complexity" evidence="2">
    <location>
        <begin position="38"/>
        <end position="50"/>
    </location>
</feature>
<dbReference type="Proteomes" id="UP001190700">
    <property type="component" value="Unassembled WGS sequence"/>
</dbReference>
<accession>A0AAE0FFQ0</accession>
<organism evidence="3 4">
    <name type="scientific">Cymbomonas tetramitiformis</name>
    <dbReference type="NCBI Taxonomy" id="36881"/>
    <lineage>
        <taxon>Eukaryota</taxon>
        <taxon>Viridiplantae</taxon>
        <taxon>Chlorophyta</taxon>
        <taxon>Pyramimonadophyceae</taxon>
        <taxon>Pyramimonadales</taxon>
        <taxon>Pyramimonadaceae</taxon>
        <taxon>Cymbomonas</taxon>
    </lineage>
</organism>
<evidence type="ECO:0000313" key="3">
    <source>
        <dbReference type="EMBL" id="KAK3258538.1"/>
    </source>
</evidence>
<name>A0AAE0FFQ0_9CHLO</name>
<keyword evidence="1" id="KW-0175">Coiled coil</keyword>
<feature type="region of interest" description="Disordered" evidence="2">
    <location>
        <begin position="1"/>
        <end position="89"/>
    </location>
</feature>
<feature type="non-terminal residue" evidence="3">
    <location>
        <position position="208"/>
    </location>
</feature>
<evidence type="ECO:0000256" key="1">
    <source>
        <dbReference type="SAM" id="Coils"/>
    </source>
</evidence>
<reference evidence="3 4" key="1">
    <citation type="journal article" date="2015" name="Genome Biol. Evol.">
        <title>Comparative Genomics of a Bacterivorous Green Alga Reveals Evolutionary Causalities and Consequences of Phago-Mixotrophic Mode of Nutrition.</title>
        <authorList>
            <person name="Burns J.A."/>
            <person name="Paasch A."/>
            <person name="Narechania A."/>
            <person name="Kim E."/>
        </authorList>
    </citation>
    <scope>NUCLEOTIDE SEQUENCE [LARGE SCALE GENOMIC DNA]</scope>
    <source>
        <strain evidence="3 4">PLY_AMNH</strain>
    </source>
</reference>
<keyword evidence="4" id="KW-1185">Reference proteome</keyword>
<gene>
    <name evidence="3" type="ORF">CYMTET_32419</name>
</gene>
<feature type="coiled-coil region" evidence="1">
    <location>
        <begin position="132"/>
        <end position="191"/>
    </location>
</feature>